<protein>
    <submittedName>
        <fullName evidence="1">5'-nucleotidase, cytosolic IB a</fullName>
    </submittedName>
</protein>
<dbReference type="PANTHER" id="PTHR31367:SF0">
    <property type="entry name" value="CYTOSOLIC 5'-NUCLEOTIDASE 1B"/>
    <property type="match status" value="1"/>
</dbReference>
<dbReference type="PANTHER" id="PTHR31367">
    <property type="entry name" value="CYTOSOLIC 5'-NUCLEOTIDASE 1 FAMILY MEMBER"/>
    <property type="match status" value="1"/>
</dbReference>
<dbReference type="GO" id="GO:0046085">
    <property type="term" value="P:adenosine metabolic process"/>
    <property type="evidence" value="ECO:0007669"/>
    <property type="project" value="TreeGrafter"/>
</dbReference>
<evidence type="ECO:0000313" key="2">
    <source>
        <dbReference type="Proteomes" id="UP001108240"/>
    </source>
</evidence>
<dbReference type="Proteomes" id="UP001108240">
    <property type="component" value="Unplaced"/>
</dbReference>
<dbReference type="AlphaFoldDB" id="A0A9J8BJ32"/>
<dbReference type="GO" id="GO:0005829">
    <property type="term" value="C:cytosol"/>
    <property type="evidence" value="ECO:0007669"/>
    <property type="project" value="TreeGrafter"/>
</dbReference>
<reference evidence="1" key="2">
    <citation type="submission" date="2025-09" db="UniProtKB">
        <authorList>
            <consortium name="Ensembl"/>
        </authorList>
    </citation>
    <scope>IDENTIFICATION</scope>
</reference>
<proteinExistence type="predicted"/>
<dbReference type="Pfam" id="PF06189">
    <property type="entry name" value="5-nucleotidase"/>
    <property type="match status" value="1"/>
</dbReference>
<dbReference type="GO" id="GO:0000287">
    <property type="term" value="F:magnesium ion binding"/>
    <property type="evidence" value="ECO:0007669"/>
    <property type="project" value="InterPro"/>
</dbReference>
<dbReference type="Ensembl" id="ENSCCRT00000114004.1">
    <property type="protein sequence ID" value="ENSCCRP00000156543.1"/>
    <property type="gene ID" value="ENSCCRG00000073137.1"/>
</dbReference>
<sequence>NFFSHIRTPPKPSNAVTIAVSSRTLFNMVKERKVFEEEGLEKYVAHQLELEDQPFTPGVSFPFVKALMNVNARLRELYPDSEELFDIVLMTNNHAQVGVRLINSINYYDLTIERFCMTGGESPIGYLKAYMTNLYLSKDSMKVQEAIEEGIAAATMFTCDSENELSDTQLRVAFDGDAVLFSDESEIIVKEHGLDTFFRHEKEFENNAASAGARVLKTLRSWGLEVDEALFLAGAPKGPLLQKIRPHIFFDDQMFHIEGAQELGTIAAHVPYGIGQKYHKGKRIDTNTNNEIKMSKK</sequence>
<name>A0A9J8BJ32_CYPCA</name>
<accession>A0A9J8BJ32</accession>
<dbReference type="GeneTree" id="ENSGT00390000017767"/>
<reference evidence="1" key="1">
    <citation type="submission" date="2025-08" db="UniProtKB">
        <authorList>
            <consortium name="Ensembl"/>
        </authorList>
    </citation>
    <scope>IDENTIFICATION</scope>
</reference>
<keyword evidence="2" id="KW-1185">Reference proteome</keyword>
<dbReference type="GO" id="GO:0009117">
    <property type="term" value="P:nucleotide metabolic process"/>
    <property type="evidence" value="ECO:0007669"/>
    <property type="project" value="InterPro"/>
</dbReference>
<dbReference type="GO" id="GO:0008253">
    <property type="term" value="F:5'-nucleotidase activity"/>
    <property type="evidence" value="ECO:0007669"/>
    <property type="project" value="InterPro"/>
</dbReference>
<dbReference type="GO" id="GO:0000166">
    <property type="term" value="F:nucleotide binding"/>
    <property type="evidence" value="ECO:0007669"/>
    <property type="project" value="InterPro"/>
</dbReference>
<dbReference type="InterPro" id="IPR010394">
    <property type="entry name" value="5-nucleotidase"/>
</dbReference>
<organism evidence="1 2">
    <name type="scientific">Cyprinus carpio carpio</name>
    <dbReference type="NCBI Taxonomy" id="630221"/>
    <lineage>
        <taxon>Eukaryota</taxon>
        <taxon>Metazoa</taxon>
        <taxon>Chordata</taxon>
        <taxon>Craniata</taxon>
        <taxon>Vertebrata</taxon>
        <taxon>Euteleostomi</taxon>
        <taxon>Actinopterygii</taxon>
        <taxon>Neopterygii</taxon>
        <taxon>Teleostei</taxon>
        <taxon>Ostariophysi</taxon>
        <taxon>Cypriniformes</taxon>
        <taxon>Cyprinidae</taxon>
        <taxon>Cyprininae</taxon>
        <taxon>Cyprinus</taxon>
    </lineage>
</organism>
<dbReference type="OMA" id="NFFSHIR"/>
<evidence type="ECO:0000313" key="1">
    <source>
        <dbReference type="Ensembl" id="ENSCCRP00000156543.1"/>
    </source>
</evidence>